<gene>
    <name evidence="2" type="ORF">EVAR_85220_1</name>
</gene>
<sequence length="255" mass="29492">MARVPQMVLAPHAKGPQMPSLLQEKDAKSLKSFNSTLKIHQIKSKISRCPLGLPKEDLQRQHTPPKVYNFILQELENIFKYHGRSCEQLKLLTPILTVVQHTRKEIYNVKEEGTNGKLNLEQKEIAEEVLHGVKNQILDRYFIDGPGCSSKILFYKTLYHTLRENSDEEEVSEIEDYEKCSDHESNSEQERKDIPISSAMSTSDEEDVSSQTRTFNIRNYQYLEDVPLFYAKRGKFTGKDKTSWQGFESPQNVHT</sequence>
<dbReference type="EMBL" id="BGZK01000446">
    <property type="protein sequence ID" value="GBP44066.1"/>
    <property type="molecule type" value="Genomic_DNA"/>
</dbReference>
<proteinExistence type="predicted"/>
<evidence type="ECO:0000313" key="3">
    <source>
        <dbReference type="Proteomes" id="UP000299102"/>
    </source>
</evidence>
<reference evidence="2 3" key="1">
    <citation type="journal article" date="2019" name="Commun. Biol.">
        <title>The bagworm genome reveals a unique fibroin gene that provides high tensile strength.</title>
        <authorList>
            <person name="Kono N."/>
            <person name="Nakamura H."/>
            <person name="Ohtoshi R."/>
            <person name="Tomita M."/>
            <person name="Numata K."/>
            <person name="Arakawa K."/>
        </authorList>
    </citation>
    <scope>NUCLEOTIDE SEQUENCE [LARGE SCALE GENOMIC DNA]</scope>
</reference>
<feature type="compositionally biased region" description="Basic and acidic residues" evidence="1">
    <location>
        <begin position="177"/>
        <end position="194"/>
    </location>
</feature>
<dbReference type="OrthoDB" id="7382999at2759"/>
<evidence type="ECO:0000256" key="1">
    <source>
        <dbReference type="SAM" id="MobiDB-lite"/>
    </source>
</evidence>
<name>A0A4C1VXR7_EUMVA</name>
<protein>
    <submittedName>
        <fullName evidence="2">Uncharacterized protein</fullName>
    </submittedName>
</protein>
<keyword evidence="3" id="KW-1185">Reference proteome</keyword>
<feature type="region of interest" description="Disordered" evidence="1">
    <location>
        <begin position="170"/>
        <end position="212"/>
    </location>
</feature>
<evidence type="ECO:0000313" key="2">
    <source>
        <dbReference type="EMBL" id="GBP44066.1"/>
    </source>
</evidence>
<feature type="region of interest" description="Disordered" evidence="1">
    <location>
        <begin position="1"/>
        <end position="20"/>
    </location>
</feature>
<comment type="caution">
    <text evidence="2">The sequence shown here is derived from an EMBL/GenBank/DDBJ whole genome shotgun (WGS) entry which is preliminary data.</text>
</comment>
<dbReference type="AlphaFoldDB" id="A0A4C1VXR7"/>
<accession>A0A4C1VXR7</accession>
<organism evidence="2 3">
    <name type="scientific">Eumeta variegata</name>
    <name type="common">Bagworm moth</name>
    <name type="synonym">Eumeta japonica</name>
    <dbReference type="NCBI Taxonomy" id="151549"/>
    <lineage>
        <taxon>Eukaryota</taxon>
        <taxon>Metazoa</taxon>
        <taxon>Ecdysozoa</taxon>
        <taxon>Arthropoda</taxon>
        <taxon>Hexapoda</taxon>
        <taxon>Insecta</taxon>
        <taxon>Pterygota</taxon>
        <taxon>Neoptera</taxon>
        <taxon>Endopterygota</taxon>
        <taxon>Lepidoptera</taxon>
        <taxon>Glossata</taxon>
        <taxon>Ditrysia</taxon>
        <taxon>Tineoidea</taxon>
        <taxon>Psychidae</taxon>
        <taxon>Oiketicinae</taxon>
        <taxon>Eumeta</taxon>
    </lineage>
</organism>
<dbReference type="Proteomes" id="UP000299102">
    <property type="component" value="Unassembled WGS sequence"/>
</dbReference>